<reference evidence="2" key="2">
    <citation type="journal article" date="2008" name="Nucleic Acids Res.">
        <title>The rice annotation project database (RAP-DB): 2008 update.</title>
        <authorList>
            <consortium name="The rice annotation project (RAP)"/>
        </authorList>
    </citation>
    <scope>GENOME REANNOTATION</scope>
    <source>
        <strain evidence="2">cv. Nipponbare</strain>
    </source>
</reference>
<accession>Q6ZCA9</accession>
<protein>
    <submittedName>
        <fullName evidence="1">Uncharacterized protein</fullName>
    </submittedName>
</protein>
<evidence type="ECO:0000313" key="1">
    <source>
        <dbReference type="EMBL" id="BAD03176.1"/>
    </source>
</evidence>
<reference evidence="2" key="1">
    <citation type="journal article" date="2005" name="Nature">
        <title>The map-based sequence of the rice genome.</title>
        <authorList>
            <consortium name="International rice genome sequencing project (IRGSP)"/>
            <person name="Matsumoto T."/>
            <person name="Wu J."/>
            <person name="Kanamori H."/>
            <person name="Katayose Y."/>
            <person name="Fujisawa M."/>
            <person name="Namiki N."/>
            <person name="Mizuno H."/>
            <person name="Yamamoto K."/>
            <person name="Antonio B.A."/>
            <person name="Baba T."/>
            <person name="Sakata K."/>
            <person name="Nagamura Y."/>
            <person name="Aoki H."/>
            <person name="Arikawa K."/>
            <person name="Arita K."/>
            <person name="Bito T."/>
            <person name="Chiden Y."/>
            <person name="Fujitsuka N."/>
            <person name="Fukunaka R."/>
            <person name="Hamada M."/>
            <person name="Harada C."/>
            <person name="Hayashi A."/>
            <person name="Hijishita S."/>
            <person name="Honda M."/>
            <person name="Hosokawa S."/>
            <person name="Ichikawa Y."/>
            <person name="Idonuma A."/>
            <person name="Iijima M."/>
            <person name="Ikeda M."/>
            <person name="Ikeno M."/>
            <person name="Ito K."/>
            <person name="Ito S."/>
            <person name="Ito T."/>
            <person name="Ito Y."/>
            <person name="Ito Y."/>
            <person name="Iwabuchi A."/>
            <person name="Kamiya K."/>
            <person name="Karasawa W."/>
            <person name="Kurita K."/>
            <person name="Katagiri S."/>
            <person name="Kikuta A."/>
            <person name="Kobayashi H."/>
            <person name="Kobayashi N."/>
            <person name="Machita K."/>
            <person name="Maehara T."/>
            <person name="Masukawa M."/>
            <person name="Mizubayashi T."/>
            <person name="Mukai Y."/>
            <person name="Nagasaki H."/>
            <person name="Nagata Y."/>
            <person name="Naito S."/>
            <person name="Nakashima M."/>
            <person name="Nakama Y."/>
            <person name="Nakamichi Y."/>
            <person name="Nakamura M."/>
            <person name="Meguro A."/>
            <person name="Negishi M."/>
            <person name="Ohta I."/>
            <person name="Ohta T."/>
            <person name="Okamoto M."/>
            <person name="Ono N."/>
            <person name="Saji S."/>
            <person name="Sakaguchi M."/>
            <person name="Sakai K."/>
            <person name="Shibata M."/>
            <person name="Shimokawa T."/>
            <person name="Song J."/>
            <person name="Takazaki Y."/>
            <person name="Terasawa K."/>
            <person name="Tsugane M."/>
            <person name="Tsuji K."/>
            <person name="Ueda S."/>
            <person name="Waki K."/>
            <person name="Yamagata H."/>
            <person name="Yamamoto M."/>
            <person name="Yamamoto S."/>
            <person name="Yamane H."/>
            <person name="Yoshiki S."/>
            <person name="Yoshihara R."/>
            <person name="Yukawa K."/>
            <person name="Zhong H."/>
            <person name="Yano M."/>
            <person name="Yuan Q."/>
            <person name="Ouyang S."/>
            <person name="Liu J."/>
            <person name="Jones K.M."/>
            <person name="Gansberger K."/>
            <person name="Moffat K."/>
            <person name="Hill J."/>
            <person name="Bera J."/>
            <person name="Fadrosh D."/>
            <person name="Jin S."/>
            <person name="Johri S."/>
            <person name="Kim M."/>
            <person name="Overton L."/>
            <person name="Reardon M."/>
            <person name="Tsitrin T."/>
            <person name="Vuong H."/>
            <person name="Weaver B."/>
            <person name="Ciecko A."/>
            <person name="Tallon L."/>
            <person name="Jackson J."/>
            <person name="Pai G."/>
            <person name="Aken S.V."/>
            <person name="Utterback T."/>
            <person name="Reidmuller S."/>
            <person name="Feldblyum T."/>
            <person name="Hsiao J."/>
            <person name="Zismann V."/>
            <person name="Iobst S."/>
            <person name="de Vazeille A.R."/>
            <person name="Buell C.R."/>
            <person name="Ying K."/>
            <person name="Li Y."/>
            <person name="Lu T."/>
            <person name="Huang Y."/>
            <person name="Zhao Q."/>
            <person name="Feng Q."/>
            <person name="Zhang L."/>
            <person name="Zhu J."/>
            <person name="Weng Q."/>
            <person name="Mu J."/>
            <person name="Lu Y."/>
            <person name="Fan D."/>
            <person name="Liu Y."/>
            <person name="Guan J."/>
            <person name="Zhang Y."/>
            <person name="Yu S."/>
            <person name="Liu X."/>
            <person name="Zhang Y."/>
            <person name="Hong G."/>
            <person name="Han B."/>
            <person name="Choisne N."/>
            <person name="Demange N."/>
            <person name="Orjeda G."/>
            <person name="Samain S."/>
            <person name="Cattolico L."/>
            <person name="Pelletier E."/>
            <person name="Couloux A."/>
            <person name="Segurens B."/>
            <person name="Wincker P."/>
            <person name="D'Hont A."/>
            <person name="Scarpelli C."/>
            <person name="Weissenbach J."/>
            <person name="Salanoubat M."/>
            <person name="Quetier F."/>
            <person name="Yu Y."/>
            <person name="Kim H.R."/>
            <person name="Rambo T."/>
            <person name="Currie J."/>
            <person name="Collura K."/>
            <person name="Luo M."/>
            <person name="Yang T."/>
            <person name="Ammiraju J.S.S."/>
            <person name="Engler F."/>
            <person name="Soderlund C."/>
            <person name="Wing R.A."/>
            <person name="Palmer L.E."/>
            <person name="de la Bastide M."/>
            <person name="Spiegel L."/>
            <person name="Nascimento L."/>
            <person name="Zutavern T."/>
            <person name="O'Shaughnessy A."/>
            <person name="Dike S."/>
            <person name="Dedhia N."/>
            <person name="Preston R."/>
            <person name="Balija V."/>
            <person name="McCombie W.R."/>
            <person name="Chow T."/>
            <person name="Chen H."/>
            <person name="Chung M."/>
            <person name="Chen C."/>
            <person name="Shaw J."/>
            <person name="Wu H."/>
            <person name="Hsiao K."/>
            <person name="Chao Y."/>
            <person name="Chu M."/>
            <person name="Cheng C."/>
            <person name="Hour A."/>
            <person name="Lee P."/>
            <person name="Lin S."/>
            <person name="Lin Y."/>
            <person name="Liou J."/>
            <person name="Liu S."/>
            <person name="Hsing Y."/>
            <person name="Raghuvanshi S."/>
            <person name="Mohanty A."/>
            <person name="Bharti A.K."/>
            <person name="Gaur A."/>
            <person name="Gupta V."/>
            <person name="Kumar D."/>
            <person name="Ravi V."/>
            <person name="Vij S."/>
            <person name="Kapur A."/>
            <person name="Khurana P."/>
            <person name="Khurana P."/>
            <person name="Khurana J.P."/>
            <person name="Tyagi A.K."/>
            <person name="Gaikwad K."/>
            <person name="Singh A."/>
            <person name="Dalal V."/>
            <person name="Srivastava S."/>
            <person name="Dixit A."/>
            <person name="Pal A.K."/>
            <person name="Ghazi I.A."/>
            <person name="Yadav M."/>
            <person name="Pandit A."/>
            <person name="Bhargava A."/>
            <person name="Sureshbabu K."/>
            <person name="Batra K."/>
            <person name="Sharma T.R."/>
            <person name="Mohapatra T."/>
            <person name="Singh N.K."/>
            <person name="Messing J."/>
            <person name="Nelson A.B."/>
            <person name="Fuks G."/>
            <person name="Kavchok S."/>
            <person name="Keizer G."/>
            <person name="Linton E."/>
            <person name="Llaca V."/>
            <person name="Song R."/>
            <person name="Tanyolac B."/>
            <person name="Young S."/>
            <person name="Ho-Il K."/>
            <person name="Hahn J.H."/>
            <person name="Sangsakoo G."/>
            <person name="Vanavichit A."/>
            <person name="de Mattos Luiz.A.T."/>
            <person name="Zimmer P.D."/>
            <person name="Malone G."/>
            <person name="Dellagostin O."/>
            <person name="de Oliveira A.C."/>
            <person name="Bevan M."/>
            <person name="Bancroft I."/>
            <person name="Minx P."/>
            <person name="Cordum H."/>
            <person name="Wilson R."/>
            <person name="Cheng Z."/>
            <person name="Jin W."/>
            <person name="Jiang J."/>
            <person name="Leong S.A."/>
            <person name="Iwama H."/>
            <person name="Gojobori T."/>
            <person name="Itoh T."/>
            <person name="Niimura Y."/>
            <person name="Fujii Y."/>
            <person name="Habara T."/>
            <person name="Sakai H."/>
            <person name="Sato Y."/>
            <person name="Wilson G."/>
            <person name="Kumar K."/>
            <person name="McCouch S."/>
            <person name="Juretic N."/>
            <person name="Hoen D."/>
            <person name="Wright S."/>
            <person name="Bruskiewich R."/>
            <person name="Bureau T."/>
            <person name="Miyao A."/>
            <person name="Hirochika H."/>
            <person name="Nishikawa T."/>
            <person name="Kadowaki K."/>
            <person name="Sugiura M."/>
            <person name="Burr B."/>
            <person name="Sasaki T."/>
        </authorList>
    </citation>
    <scope>NUCLEOTIDE SEQUENCE [LARGE SCALE GENOMIC DNA]</scope>
    <source>
        <strain evidence="2">cv. Nipponbare</strain>
    </source>
</reference>
<organism evidence="1 2">
    <name type="scientific">Oryza sativa subsp. japonica</name>
    <name type="common">Rice</name>
    <dbReference type="NCBI Taxonomy" id="39947"/>
    <lineage>
        <taxon>Eukaryota</taxon>
        <taxon>Viridiplantae</taxon>
        <taxon>Streptophyta</taxon>
        <taxon>Embryophyta</taxon>
        <taxon>Tracheophyta</taxon>
        <taxon>Spermatophyta</taxon>
        <taxon>Magnoliopsida</taxon>
        <taxon>Liliopsida</taxon>
        <taxon>Poales</taxon>
        <taxon>Poaceae</taxon>
        <taxon>BOP clade</taxon>
        <taxon>Oryzoideae</taxon>
        <taxon>Oryzeae</taxon>
        <taxon>Oryzinae</taxon>
        <taxon>Oryza</taxon>
        <taxon>Oryza sativa</taxon>
    </lineage>
</organism>
<dbReference type="AlphaFoldDB" id="Q6ZCA9"/>
<sequence>MVTSIGKDSTSGTAPPDLEIKFLPQGSNALPARIKRIGCMDGGMELQKRLCYFAPL</sequence>
<dbReference type="EMBL" id="AP004568">
    <property type="protein sequence ID" value="BAD03176.1"/>
    <property type="molecule type" value="Genomic_DNA"/>
</dbReference>
<name>Q6ZCA9_ORYSJ</name>
<dbReference type="Proteomes" id="UP000000763">
    <property type="component" value="Chromosome 8"/>
</dbReference>
<evidence type="ECO:0000313" key="2">
    <source>
        <dbReference type="Proteomes" id="UP000000763"/>
    </source>
</evidence>
<gene>
    <name evidence="1" type="primary">P0547A06.17</name>
</gene>
<proteinExistence type="predicted"/>